<evidence type="ECO:0000313" key="2">
    <source>
        <dbReference type="EMBL" id="CAG5017898.1"/>
    </source>
</evidence>
<keyword evidence="3" id="KW-1185">Reference proteome</keyword>
<dbReference type="InterPro" id="IPR007342">
    <property type="entry name" value="PsuG"/>
</dbReference>
<dbReference type="PANTHER" id="PTHR42909">
    <property type="entry name" value="ZGC:136858"/>
    <property type="match status" value="1"/>
</dbReference>
<evidence type="ECO:0000256" key="1">
    <source>
        <dbReference type="ARBA" id="ARBA00022723"/>
    </source>
</evidence>
<dbReference type="Pfam" id="PF04227">
    <property type="entry name" value="Indigoidine_A"/>
    <property type="match status" value="1"/>
</dbReference>
<dbReference type="AlphaFoldDB" id="A0A8S3XCK0"/>
<name>A0A8S3XCK0_PARAO</name>
<protein>
    <submittedName>
        <fullName evidence="2">(apollo) hypothetical protein</fullName>
    </submittedName>
</protein>
<organism evidence="2 3">
    <name type="scientific">Parnassius apollo</name>
    <name type="common">Apollo butterfly</name>
    <name type="synonym">Papilio apollo</name>
    <dbReference type="NCBI Taxonomy" id="110799"/>
    <lineage>
        <taxon>Eukaryota</taxon>
        <taxon>Metazoa</taxon>
        <taxon>Ecdysozoa</taxon>
        <taxon>Arthropoda</taxon>
        <taxon>Hexapoda</taxon>
        <taxon>Insecta</taxon>
        <taxon>Pterygota</taxon>
        <taxon>Neoptera</taxon>
        <taxon>Endopterygota</taxon>
        <taxon>Lepidoptera</taxon>
        <taxon>Glossata</taxon>
        <taxon>Ditrysia</taxon>
        <taxon>Papilionoidea</taxon>
        <taxon>Papilionidae</taxon>
        <taxon>Parnassiinae</taxon>
        <taxon>Parnassini</taxon>
        <taxon>Parnassius</taxon>
        <taxon>Parnassius</taxon>
    </lineage>
</organism>
<accession>A0A8S3XCK0</accession>
<dbReference type="OrthoDB" id="198885at2759"/>
<gene>
    <name evidence="2" type="ORF">PAPOLLO_LOCUS16747</name>
</gene>
<dbReference type="GO" id="GO:0046872">
    <property type="term" value="F:metal ion binding"/>
    <property type="evidence" value="ECO:0007669"/>
    <property type="project" value="UniProtKB-KW"/>
</dbReference>
<keyword evidence="1" id="KW-0479">Metal-binding</keyword>
<dbReference type="GO" id="GO:0005737">
    <property type="term" value="C:cytoplasm"/>
    <property type="evidence" value="ECO:0007669"/>
    <property type="project" value="TreeGrafter"/>
</dbReference>
<comment type="caution">
    <text evidence="2">The sequence shown here is derived from an EMBL/GenBank/DDBJ whole genome shotgun (WGS) entry which is preliminary data.</text>
</comment>
<dbReference type="Proteomes" id="UP000691718">
    <property type="component" value="Unassembled WGS sequence"/>
</dbReference>
<dbReference type="GO" id="GO:0016798">
    <property type="term" value="F:hydrolase activity, acting on glycosyl bonds"/>
    <property type="evidence" value="ECO:0007669"/>
    <property type="project" value="TreeGrafter"/>
</dbReference>
<proteinExistence type="predicted"/>
<dbReference type="EMBL" id="CAJQZP010001125">
    <property type="protein sequence ID" value="CAG5017898.1"/>
    <property type="molecule type" value="Genomic_DNA"/>
</dbReference>
<evidence type="ECO:0000313" key="3">
    <source>
        <dbReference type="Proteomes" id="UP000691718"/>
    </source>
</evidence>
<sequence>MPYPQNLETAQEVENIIRERGGTPATIAILKGQLTVGVTEEQLQYLAQAKDVVKASRRDLAAVMATGGDGATTVAGTIIAAELAEIDVFVTGGIGGVHREGETTMDISADLTELGRSRTLVVCSGVKSILDIGKTLEYLETQGVSVCAFGDSDDFPAFYTVRSGYRAPHRVADASHAARFFHAARQLQLHSGIVVAVPVPQEHAMDENIIKEAIQGALINAKNKNISGKEVTPFLLTAVSKATKGASLNTNIALIKNNAKVGADIAVEIQKLKNANNARNSYNIATSKGSGTYSPNSSRQFHTACNKRFGESNPRDAASLLVNKNLNNPILVIGGANIDRTYRISENNIQDNSQKSALQLKFGASMAAIVKPNTGTGATNAHVCSVRHWGVHLKSSGRK</sequence>
<dbReference type="PANTHER" id="PTHR42909:SF1">
    <property type="entry name" value="CARBOHYDRATE KINASE PFKB DOMAIN-CONTAINING PROTEIN"/>
    <property type="match status" value="1"/>
</dbReference>
<dbReference type="GO" id="GO:0004730">
    <property type="term" value="F:pseudouridylate synthase activity"/>
    <property type="evidence" value="ECO:0007669"/>
    <property type="project" value="InterPro"/>
</dbReference>
<reference evidence="2" key="1">
    <citation type="submission" date="2021-04" db="EMBL/GenBank/DDBJ databases">
        <authorList>
            <person name="Tunstrom K."/>
        </authorList>
    </citation>
    <scope>NUCLEOTIDE SEQUENCE</scope>
</reference>